<dbReference type="EMBL" id="JAVUPU010000004">
    <property type="protein sequence ID" value="MDT9599005.1"/>
    <property type="molecule type" value="Genomic_DNA"/>
</dbReference>
<feature type="modified residue" description="4-aspartylphosphate" evidence="2">
    <location>
        <position position="61"/>
    </location>
</feature>
<keyword evidence="1 2" id="KW-0597">Phosphoprotein</keyword>
<dbReference type="Gene3D" id="3.40.50.2300">
    <property type="match status" value="1"/>
</dbReference>
<proteinExistence type="predicted"/>
<accession>A0ABU3Q7T0</accession>
<sequence length="143" mass="15475">MPESSVHRVRPRILLVEDDSAVRRSLQLLLQAQGLDVRAYRSAVGLASDPEALKAVCMVSDLLLPDEDGMLLLQEMRRAGWTGPAILISGHLTDEWAAKAMEQGFAEILEKPIAERRLIDCIARLLTGSGAGNCGRTDGPCAP</sequence>
<dbReference type="Pfam" id="PF00072">
    <property type="entry name" value="Response_reg"/>
    <property type="match status" value="1"/>
</dbReference>
<reference evidence="4 5" key="1">
    <citation type="submission" date="2023-05" db="EMBL/GenBank/DDBJ databases">
        <authorList>
            <person name="Guo Y."/>
        </authorList>
    </citation>
    <scope>NUCLEOTIDE SEQUENCE [LARGE SCALE GENOMIC DNA]</scope>
    <source>
        <strain evidence="4 5">GR2756</strain>
    </source>
</reference>
<evidence type="ECO:0000259" key="3">
    <source>
        <dbReference type="PROSITE" id="PS50110"/>
    </source>
</evidence>
<comment type="caution">
    <text evidence="4">The sequence shown here is derived from an EMBL/GenBank/DDBJ whole genome shotgun (WGS) entry which is preliminary data.</text>
</comment>
<evidence type="ECO:0000313" key="4">
    <source>
        <dbReference type="EMBL" id="MDT9599005.1"/>
    </source>
</evidence>
<keyword evidence="5" id="KW-1185">Reference proteome</keyword>
<dbReference type="InterPro" id="IPR050595">
    <property type="entry name" value="Bact_response_regulator"/>
</dbReference>
<evidence type="ECO:0000313" key="5">
    <source>
        <dbReference type="Proteomes" id="UP001259572"/>
    </source>
</evidence>
<evidence type="ECO:0000256" key="1">
    <source>
        <dbReference type="ARBA" id="ARBA00022553"/>
    </source>
</evidence>
<dbReference type="SUPFAM" id="SSF52172">
    <property type="entry name" value="CheY-like"/>
    <property type="match status" value="1"/>
</dbReference>
<dbReference type="InterPro" id="IPR011006">
    <property type="entry name" value="CheY-like_superfamily"/>
</dbReference>
<dbReference type="RefSeq" id="WP_315725574.1">
    <property type="nucleotide sequence ID" value="NZ_JAVUPU010000004.1"/>
</dbReference>
<feature type="domain" description="Response regulatory" evidence="3">
    <location>
        <begin position="12"/>
        <end position="126"/>
    </location>
</feature>
<dbReference type="PANTHER" id="PTHR44591">
    <property type="entry name" value="STRESS RESPONSE REGULATOR PROTEIN 1"/>
    <property type="match status" value="1"/>
</dbReference>
<organism evidence="4 5">
    <name type="scientific">Sphingosinicella rhizophila</name>
    <dbReference type="NCBI Taxonomy" id="3050082"/>
    <lineage>
        <taxon>Bacteria</taxon>
        <taxon>Pseudomonadati</taxon>
        <taxon>Pseudomonadota</taxon>
        <taxon>Alphaproteobacteria</taxon>
        <taxon>Sphingomonadales</taxon>
        <taxon>Sphingosinicellaceae</taxon>
        <taxon>Sphingosinicella</taxon>
    </lineage>
</organism>
<protein>
    <submittedName>
        <fullName evidence="4">Response regulator</fullName>
    </submittedName>
</protein>
<dbReference type="InterPro" id="IPR001789">
    <property type="entry name" value="Sig_transdc_resp-reg_receiver"/>
</dbReference>
<name>A0ABU3Q7T0_9SPHN</name>
<dbReference type="Proteomes" id="UP001259572">
    <property type="component" value="Unassembled WGS sequence"/>
</dbReference>
<evidence type="ECO:0000256" key="2">
    <source>
        <dbReference type="PROSITE-ProRule" id="PRU00169"/>
    </source>
</evidence>
<dbReference type="PANTHER" id="PTHR44591:SF25">
    <property type="entry name" value="CHEMOTAXIS TWO-COMPONENT RESPONSE REGULATOR"/>
    <property type="match status" value="1"/>
</dbReference>
<gene>
    <name evidence="4" type="ORF">RQX22_08585</name>
</gene>
<dbReference type="PROSITE" id="PS50110">
    <property type="entry name" value="RESPONSE_REGULATORY"/>
    <property type="match status" value="1"/>
</dbReference>
<dbReference type="SMART" id="SM00448">
    <property type="entry name" value="REC"/>
    <property type="match status" value="1"/>
</dbReference>